<feature type="domain" description="SH3" evidence="14">
    <location>
        <begin position="770"/>
        <end position="828"/>
    </location>
</feature>
<dbReference type="InterPro" id="IPR018247">
    <property type="entry name" value="EF_Hand_1_Ca_BS"/>
</dbReference>
<gene>
    <name evidence="20" type="primary">itsn2b</name>
</gene>
<dbReference type="PANTHER" id="PTHR46006">
    <property type="entry name" value="RHO GUANINE NUCLEOTIDE EXCHANGE FACTOR AT 64C, ISOFORM A"/>
    <property type="match status" value="1"/>
</dbReference>
<dbReference type="GO" id="GO:0035025">
    <property type="term" value="P:positive regulation of Rho protein signal transduction"/>
    <property type="evidence" value="ECO:0007669"/>
    <property type="project" value="TreeGrafter"/>
</dbReference>
<dbReference type="InterPro" id="IPR011992">
    <property type="entry name" value="EF-hand-dom_pair"/>
</dbReference>
<dbReference type="Gene3D" id="1.10.238.10">
    <property type="entry name" value="EF-hand"/>
    <property type="match status" value="2"/>
</dbReference>
<dbReference type="SMART" id="SM00027">
    <property type="entry name" value="EH"/>
    <property type="match status" value="2"/>
</dbReference>
<feature type="domain" description="SH3" evidence="14">
    <location>
        <begin position="654"/>
        <end position="715"/>
    </location>
</feature>
<feature type="domain" description="C2" evidence="16">
    <location>
        <begin position="1405"/>
        <end position="1525"/>
    </location>
</feature>
<dbReference type="InterPro" id="IPR000219">
    <property type="entry name" value="DH_dom"/>
</dbReference>
<dbReference type="InterPro" id="IPR035892">
    <property type="entry name" value="C2_domain_sf"/>
</dbReference>
<dbReference type="Ensembl" id="ENSSFAT00005012636.1">
    <property type="protein sequence ID" value="ENSSFAP00005012099.1"/>
    <property type="gene ID" value="ENSSFAG00005006189.1"/>
</dbReference>
<evidence type="ECO:0000256" key="10">
    <source>
        <dbReference type="ARBA" id="ARBA00034103"/>
    </source>
</evidence>
<dbReference type="GO" id="GO:0035556">
    <property type="term" value="P:intracellular signal transduction"/>
    <property type="evidence" value="ECO:0007669"/>
    <property type="project" value="InterPro"/>
</dbReference>
<evidence type="ECO:0000256" key="11">
    <source>
        <dbReference type="PROSITE-ProRule" id="PRU00192"/>
    </source>
</evidence>
<keyword evidence="3 11" id="KW-0728">SH3 domain</keyword>
<keyword evidence="12" id="KW-0175">Coiled coil</keyword>
<dbReference type="PROSITE" id="PS50002">
    <property type="entry name" value="SH3"/>
    <property type="match status" value="5"/>
</dbReference>
<comment type="subcellular location">
    <subcellularLocation>
        <location evidence="1">Cell projection</location>
    </subcellularLocation>
    <subcellularLocation>
        <location evidence="2">Cytoplasm</location>
    </subcellularLocation>
    <subcellularLocation>
        <location evidence="10">Synapse</location>
    </subcellularLocation>
</comment>
<keyword evidence="8" id="KW-0770">Synapse</keyword>
<keyword evidence="4" id="KW-0963">Cytoplasm</keyword>
<evidence type="ECO:0000256" key="2">
    <source>
        <dbReference type="ARBA" id="ARBA00004496"/>
    </source>
</evidence>
<keyword evidence="9" id="KW-0966">Cell projection</keyword>
<proteinExistence type="predicted"/>
<dbReference type="PROSITE" id="PS50031">
    <property type="entry name" value="EH"/>
    <property type="match status" value="2"/>
</dbReference>
<dbReference type="FunFam" id="1.20.900.10:FF:000011">
    <property type="entry name" value="Intersectin 1"/>
    <property type="match status" value="1"/>
</dbReference>
<evidence type="ECO:0000313" key="21">
    <source>
        <dbReference type="Proteomes" id="UP000472267"/>
    </source>
</evidence>
<dbReference type="CDD" id="cd00052">
    <property type="entry name" value="EH"/>
    <property type="match status" value="2"/>
</dbReference>
<dbReference type="SMART" id="SM00233">
    <property type="entry name" value="PH"/>
    <property type="match status" value="1"/>
</dbReference>
<dbReference type="InterPro" id="IPR035738">
    <property type="entry name" value="Intersectin-2_SH3_2"/>
</dbReference>
<sequence length="1547" mass="175120">LLSQEINVCLHIWAISPEERDKHDQKFDTLSPSMGYVSGEQARKFFLQSGLPPSVLAEIWALADMNKDGKMDRLEFSIAMKLIKLKLQDTALPSALPIIMKQPPVSAPSLNNPAYANLSLLTPISMANPGLSTLTPMTGLTPLVPTATGLSPLIASAPSRPMMPTMGSSTLPNGTMGLLQPIPAGTMTAGASELTVSLSLIVCHLASSPASSSPSFMKAMAAGPSDWAVPHASRLKHRQHFNILDKQMTGYLTGQQVRGAMATTMLTQAQLASIWTLSDVDKDGKLTAEEFILAMHLVDMAKSGQVLPLTLPNELVPPSQSVKTLSGDIFTLPSLCSVSFEDKFKANLERGNAELEKRRLALLEAEKREQERRAQKEREERERREREAREAEERRKKEEEKRLERQRELERQKEEERQRELERKEVSEEMFLHIDICILMSLLPLCFSQAAQRELERQRKEEWERRKKGELQIKKEQEQDEIIKLKAKKRSLEMELEAVALMIFILFLATTITTLKVGVTEKKGSCIKLRDQLEALEKETAAKLAEMDRYNLDIQFTLFLYYPVKFVYLFSCQELRESQKKQQAALEKLRSIKEEKRKEEIFLKQISLRRRIKMEKERQWQEKLKREEDERQRKLQEEREAKQRAEEEKERQSASLTSFKALYPFTARNNEELSFNADDILEVDETTEREEGWLYGSKQGKMGWFPESYVERVASSGSANTAAASAPAKLALQSQLSNALEAAKVAGAKSAFTPTHSPNPAPSDTQGQVVGNVLAQALCSWTAKTDNHLNFNKDDVIQVLEQQENWWLGELNGEQGWFPKTYVTLLGEEEAVEKKPKPVCPPKYVALYTYESPEVGDLTFTEGDVILVSKRDGEWWNGSIGDRTGVFPSNYVKPKEADTTSTSAKKKPEIGQVIKAHSSSGPEQLNLENGQLVLILGKNASGWWLGELQARGKKRQKGWFPSSNIKLLGSNSGKSTPAHQPVCQVIAIYDYKAANDDEMSFSKGQLINVLDKTNPDWWKGELSGTTGLFPTNYVKVTTADCDPSQQWCADLNSLDALSPQEKKRQGYIHELIQTEERYVEDLQIVLDVFHRPMSQSGRLTEAEMSMIFVNWKELLACNAKLVKALGDRKKMEGQNMPVQMIGDILAAELSHMQPYIRFCSSQFNGAALLQTRTDNEPDFKDFLKKIATDYRCKGMPLSSFLLKPMQRITRYPLHIKNILECTAEGHADRGHLKEALERAEELCQQVNEGVREKENSERLEWIQNHVQCDGAAEHLVFNSLTNCLGPRKLLHSGKMYKAKSNKELWAFLFNDFLLLTHSAKPFSSSGPDKLFSNKSNTQLKMYKPPVLLNEVLVKLADPSSDEPTFHISHIDRVYILRTENINERTAWVQKIKAASEEFIETEKRKREKVYQAARSVKASGIGRLLVTVLEATELKAGKPNGKSNPYCEVTMGTQIFTSRTLNDTLNPKWNFNCQFHIKDLYQDVLCITIFERDQFGPDDFLGRTEVPVATIKKELENKGPVTRRLLLHEVPTGEVWVRLDLQLFGSR</sequence>
<dbReference type="PROSITE" id="PS50010">
    <property type="entry name" value="DH_2"/>
    <property type="match status" value="1"/>
</dbReference>
<evidence type="ECO:0000259" key="18">
    <source>
        <dbReference type="PROSITE" id="PS50031"/>
    </source>
</evidence>
<dbReference type="CDD" id="cd08375">
    <property type="entry name" value="C2_Intersectin"/>
    <property type="match status" value="1"/>
</dbReference>
<dbReference type="Pfam" id="PF12763">
    <property type="entry name" value="EH"/>
    <property type="match status" value="2"/>
</dbReference>
<name>A0A672GL55_SALFA</name>
<dbReference type="PROSITE" id="PS00018">
    <property type="entry name" value="EF_HAND_1"/>
    <property type="match status" value="2"/>
</dbReference>
<evidence type="ECO:0000256" key="4">
    <source>
        <dbReference type="ARBA" id="ARBA00022490"/>
    </source>
</evidence>
<feature type="region of interest" description="Disordered" evidence="13">
    <location>
        <begin position="369"/>
        <end position="420"/>
    </location>
</feature>
<dbReference type="InterPro" id="IPR036028">
    <property type="entry name" value="SH3-like_dom_sf"/>
</dbReference>
<dbReference type="Gene3D" id="2.30.29.30">
    <property type="entry name" value="Pleckstrin-homology domain (PH domain)/Phosphotyrosine-binding domain (PTB)"/>
    <property type="match status" value="1"/>
</dbReference>
<dbReference type="PROSITE" id="PS50003">
    <property type="entry name" value="PH_DOMAIN"/>
    <property type="match status" value="1"/>
</dbReference>
<feature type="domain" description="EH" evidence="18">
    <location>
        <begin position="19"/>
        <end position="107"/>
    </location>
</feature>
<dbReference type="Gene3D" id="2.30.30.40">
    <property type="entry name" value="SH3 Domains"/>
    <property type="match status" value="5"/>
</dbReference>
<dbReference type="GO" id="GO:0005737">
    <property type="term" value="C:cytoplasm"/>
    <property type="evidence" value="ECO:0007669"/>
    <property type="project" value="UniProtKB-SubCell"/>
</dbReference>
<dbReference type="SMART" id="SM00325">
    <property type="entry name" value="RhoGEF"/>
    <property type="match status" value="1"/>
</dbReference>
<dbReference type="SMART" id="SM00326">
    <property type="entry name" value="SH3"/>
    <property type="match status" value="5"/>
</dbReference>
<dbReference type="FunFam" id="2.30.29.30:FF:000069">
    <property type="entry name" value="Intersectin 1"/>
    <property type="match status" value="1"/>
</dbReference>
<dbReference type="InterPro" id="IPR000261">
    <property type="entry name" value="EH_dom"/>
</dbReference>
<feature type="domain" description="SH3" evidence="14">
    <location>
        <begin position="980"/>
        <end position="1039"/>
    </location>
</feature>
<feature type="domain" description="PH" evidence="15">
    <location>
        <begin position="1288"/>
        <end position="1396"/>
    </location>
</feature>
<keyword evidence="6" id="KW-0479">Metal-binding</keyword>
<evidence type="ECO:0000256" key="12">
    <source>
        <dbReference type="SAM" id="Coils"/>
    </source>
</evidence>
<evidence type="ECO:0000256" key="8">
    <source>
        <dbReference type="ARBA" id="ARBA00023018"/>
    </source>
</evidence>
<reference evidence="20" key="2">
    <citation type="submission" date="2025-08" db="UniProtKB">
        <authorList>
            <consortium name="Ensembl"/>
        </authorList>
    </citation>
    <scope>IDENTIFICATION</scope>
</reference>
<accession>A0A672GL55</accession>
<dbReference type="InterPro" id="IPR001452">
    <property type="entry name" value="SH3_domain"/>
</dbReference>
<evidence type="ECO:0000259" key="15">
    <source>
        <dbReference type="PROSITE" id="PS50003"/>
    </source>
</evidence>
<evidence type="ECO:0000259" key="14">
    <source>
        <dbReference type="PROSITE" id="PS50002"/>
    </source>
</evidence>
<dbReference type="SUPFAM" id="SSF47473">
    <property type="entry name" value="EF-hand"/>
    <property type="match status" value="2"/>
</dbReference>
<dbReference type="PROSITE" id="PS50222">
    <property type="entry name" value="EF_HAND_2"/>
    <property type="match status" value="2"/>
</dbReference>
<dbReference type="Gene3D" id="1.20.900.10">
    <property type="entry name" value="Dbl homology (DH) domain"/>
    <property type="match status" value="1"/>
</dbReference>
<dbReference type="GO" id="GO:0005085">
    <property type="term" value="F:guanyl-nucleotide exchange factor activity"/>
    <property type="evidence" value="ECO:0007669"/>
    <property type="project" value="InterPro"/>
</dbReference>
<dbReference type="InterPro" id="IPR035899">
    <property type="entry name" value="DBL_dom_sf"/>
</dbReference>
<protein>
    <submittedName>
        <fullName evidence="20">Intersectin 2b</fullName>
    </submittedName>
</protein>
<dbReference type="Pfam" id="PF00168">
    <property type="entry name" value="C2"/>
    <property type="match status" value="1"/>
</dbReference>
<keyword evidence="5" id="KW-0254">Endocytosis</keyword>
<feature type="domain" description="SH3" evidence="14">
    <location>
        <begin position="906"/>
        <end position="970"/>
    </location>
</feature>
<feature type="domain" description="DH" evidence="17">
    <location>
        <begin position="1063"/>
        <end position="1249"/>
    </location>
</feature>
<dbReference type="PROSITE" id="PS00741">
    <property type="entry name" value="DH_1"/>
    <property type="match status" value="1"/>
</dbReference>
<dbReference type="InterPro" id="IPR001849">
    <property type="entry name" value="PH_domain"/>
</dbReference>
<evidence type="ECO:0000256" key="5">
    <source>
        <dbReference type="ARBA" id="ARBA00022583"/>
    </source>
</evidence>
<evidence type="ECO:0000256" key="7">
    <source>
        <dbReference type="ARBA" id="ARBA00022837"/>
    </source>
</evidence>
<dbReference type="SMART" id="SM00054">
    <property type="entry name" value="EFh"/>
    <property type="match status" value="2"/>
</dbReference>
<dbReference type="GO" id="GO:0006897">
    <property type="term" value="P:endocytosis"/>
    <property type="evidence" value="ECO:0007669"/>
    <property type="project" value="UniProtKB-KW"/>
</dbReference>
<dbReference type="CDD" id="cd11990">
    <property type="entry name" value="SH3_Intersectin2_2"/>
    <property type="match status" value="1"/>
</dbReference>
<dbReference type="SUPFAM" id="SSF49562">
    <property type="entry name" value="C2 domain (Calcium/lipid-binding domain, CaLB)"/>
    <property type="match status" value="1"/>
</dbReference>
<dbReference type="Pfam" id="PF00621">
    <property type="entry name" value="RhoGEF"/>
    <property type="match status" value="1"/>
</dbReference>
<dbReference type="InterPro" id="IPR000008">
    <property type="entry name" value="C2_dom"/>
</dbReference>
<dbReference type="PRINTS" id="PR00452">
    <property type="entry name" value="SH3DOMAIN"/>
</dbReference>
<evidence type="ECO:0000256" key="3">
    <source>
        <dbReference type="ARBA" id="ARBA00022443"/>
    </source>
</evidence>
<feature type="coiled-coil region" evidence="12">
    <location>
        <begin position="460"/>
        <end position="495"/>
    </location>
</feature>
<dbReference type="PANTHER" id="PTHR46006:SF6">
    <property type="entry name" value="INTERSECTIN-2 ISOFORM X1"/>
    <property type="match status" value="1"/>
</dbReference>
<reference evidence="20" key="1">
    <citation type="submission" date="2019-06" db="EMBL/GenBank/DDBJ databases">
        <authorList>
            <consortium name="Wellcome Sanger Institute Data Sharing"/>
        </authorList>
    </citation>
    <scope>NUCLEOTIDE SEQUENCE [LARGE SCALE GENOMIC DNA]</scope>
</reference>
<evidence type="ECO:0000313" key="20">
    <source>
        <dbReference type="Ensembl" id="ENSSFAP00005012099.1"/>
    </source>
</evidence>
<evidence type="ECO:0000256" key="13">
    <source>
        <dbReference type="SAM" id="MobiDB-lite"/>
    </source>
</evidence>
<dbReference type="FunFam" id="2.30.30.40:FF:000041">
    <property type="entry name" value="Intersectin 1"/>
    <property type="match status" value="1"/>
</dbReference>
<dbReference type="InterPro" id="IPR051480">
    <property type="entry name" value="Endocytic_GEF_Adapter"/>
</dbReference>
<dbReference type="InterPro" id="IPR001331">
    <property type="entry name" value="GDS_CDC24_CS"/>
</dbReference>
<dbReference type="SUPFAM" id="SSF50044">
    <property type="entry name" value="SH3-domain"/>
    <property type="match status" value="5"/>
</dbReference>
<dbReference type="GO" id="GO:0042995">
    <property type="term" value="C:cell projection"/>
    <property type="evidence" value="ECO:0007669"/>
    <property type="project" value="UniProtKB-SubCell"/>
</dbReference>
<organism evidence="20 21">
    <name type="scientific">Salarias fasciatus</name>
    <name type="common">Jewelled blenny</name>
    <name type="synonym">Blennius fasciatus</name>
    <dbReference type="NCBI Taxonomy" id="181472"/>
    <lineage>
        <taxon>Eukaryota</taxon>
        <taxon>Metazoa</taxon>
        <taxon>Chordata</taxon>
        <taxon>Craniata</taxon>
        <taxon>Vertebrata</taxon>
        <taxon>Euteleostomi</taxon>
        <taxon>Actinopterygii</taxon>
        <taxon>Neopterygii</taxon>
        <taxon>Teleostei</taxon>
        <taxon>Neoteleostei</taxon>
        <taxon>Acanthomorphata</taxon>
        <taxon>Ovalentaria</taxon>
        <taxon>Blenniimorphae</taxon>
        <taxon>Blenniiformes</taxon>
        <taxon>Blennioidei</taxon>
        <taxon>Blenniidae</taxon>
        <taxon>Salariinae</taxon>
        <taxon>Salarias</taxon>
    </lineage>
</organism>
<dbReference type="SUPFAM" id="SSF48065">
    <property type="entry name" value="DBL homology domain (DH-domain)"/>
    <property type="match status" value="1"/>
</dbReference>
<reference evidence="20" key="3">
    <citation type="submission" date="2025-09" db="UniProtKB">
        <authorList>
            <consortium name="Ensembl"/>
        </authorList>
    </citation>
    <scope>IDENTIFICATION</scope>
</reference>
<dbReference type="Proteomes" id="UP000472267">
    <property type="component" value="Chromosome 1"/>
</dbReference>
<dbReference type="SMART" id="SM00239">
    <property type="entry name" value="C2"/>
    <property type="match status" value="1"/>
</dbReference>
<dbReference type="CDD" id="cd11838">
    <property type="entry name" value="SH3_Intersectin_3"/>
    <property type="match status" value="1"/>
</dbReference>
<evidence type="ECO:0000259" key="19">
    <source>
        <dbReference type="PROSITE" id="PS50222"/>
    </source>
</evidence>
<evidence type="ECO:0000256" key="6">
    <source>
        <dbReference type="ARBA" id="ARBA00022723"/>
    </source>
</evidence>
<dbReference type="InterPro" id="IPR011993">
    <property type="entry name" value="PH-like_dom_sf"/>
</dbReference>
<dbReference type="Gene3D" id="2.60.40.150">
    <property type="entry name" value="C2 domain"/>
    <property type="match status" value="1"/>
</dbReference>
<dbReference type="CDD" id="cd00160">
    <property type="entry name" value="RhoGEF"/>
    <property type="match status" value="1"/>
</dbReference>
<evidence type="ECO:0000259" key="17">
    <source>
        <dbReference type="PROSITE" id="PS50010"/>
    </source>
</evidence>
<dbReference type="GO" id="GO:0005509">
    <property type="term" value="F:calcium ion binding"/>
    <property type="evidence" value="ECO:0007669"/>
    <property type="project" value="InterPro"/>
</dbReference>
<feature type="domain" description="SH3" evidence="14">
    <location>
        <begin position="839"/>
        <end position="897"/>
    </location>
</feature>
<feature type="domain" description="EF-hand" evidence="19">
    <location>
        <begin position="266"/>
        <end position="301"/>
    </location>
</feature>
<evidence type="ECO:0000259" key="16">
    <source>
        <dbReference type="PROSITE" id="PS50004"/>
    </source>
</evidence>
<dbReference type="FunFam" id="2.60.40.150:FF:000029">
    <property type="entry name" value="Intersectin 1"/>
    <property type="match status" value="1"/>
</dbReference>
<keyword evidence="7" id="KW-0106">Calcium</keyword>
<dbReference type="Pfam" id="PF07653">
    <property type="entry name" value="SH3_2"/>
    <property type="match status" value="3"/>
</dbReference>
<dbReference type="PROSITE" id="PS50004">
    <property type="entry name" value="C2"/>
    <property type="match status" value="1"/>
</dbReference>
<feature type="coiled-coil region" evidence="12">
    <location>
        <begin position="519"/>
        <end position="655"/>
    </location>
</feature>
<dbReference type="Pfam" id="PF16652">
    <property type="entry name" value="PH_13"/>
    <property type="match status" value="1"/>
</dbReference>
<feature type="domain" description="EF-hand" evidence="19">
    <location>
        <begin position="51"/>
        <end position="86"/>
    </location>
</feature>
<feature type="domain" description="EH" evidence="18">
    <location>
        <begin position="233"/>
        <end position="322"/>
    </location>
</feature>
<dbReference type="InterPro" id="IPR002048">
    <property type="entry name" value="EF_hand_dom"/>
</dbReference>
<dbReference type="FunFam" id="1.10.238.10:FF:000055">
    <property type="entry name" value="Intersectin-1 isoform 1"/>
    <property type="match status" value="1"/>
</dbReference>
<dbReference type="GO" id="GO:0045202">
    <property type="term" value="C:synapse"/>
    <property type="evidence" value="ECO:0007669"/>
    <property type="project" value="UniProtKB-SubCell"/>
</dbReference>
<dbReference type="PRINTS" id="PR00499">
    <property type="entry name" value="P67PHOX"/>
</dbReference>
<evidence type="ECO:0000256" key="1">
    <source>
        <dbReference type="ARBA" id="ARBA00004316"/>
    </source>
</evidence>
<dbReference type="Pfam" id="PF14604">
    <property type="entry name" value="SH3_9"/>
    <property type="match status" value="2"/>
</dbReference>
<keyword evidence="21" id="KW-1185">Reference proteome</keyword>
<evidence type="ECO:0000256" key="9">
    <source>
        <dbReference type="ARBA" id="ARBA00023273"/>
    </source>
</evidence>
<dbReference type="SUPFAM" id="SSF50729">
    <property type="entry name" value="PH domain-like"/>
    <property type="match status" value="1"/>
</dbReference>